<proteinExistence type="predicted"/>
<gene>
    <name evidence="1" type="ORF">LCGC14_0629390</name>
</gene>
<comment type="caution">
    <text evidence="1">The sequence shown here is derived from an EMBL/GenBank/DDBJ whole genome shotgun (WGS) entry which is preliminary data.</text>
</comment>
<name>A0A0F9R7M8_9ZZZZ</name>
<reference evidence="1" key="1">
    <citation type="journal article" date="2015" name="Nature">
        <title>Complex archaea that bridge the gap between prokaryotes and eukaryotes.</title>
        <authorList>
            <person name="Spang A."/>
            <person name="Saw J.H."/>
            <person name="Jorgensen S.L."/>
            <person name="Zaremba-Niedzwiedzka K."/>
            <person name="Martijn J."/>
            <person name="Lind A.E."/>
            <person name="van Eijk R."/>
            <person name="Schleper C."/>
            <person name="Guy L."/>
            <person name="Ettema T.J."/>
        </authorList>
    </citation>
    <scope>NUCLEOTIDE SEQUENCE</scope>
</reference>
<sequence>MINRRRRLYVKWHRWWYSGANPFANKVIVREGASIQEGLDYIANHLSRWRPNIVMLYGGYTESVMVKENNGHKPEDT</sequence>
<dbReference type="AlphaFoldDB" id="A0A0F9R7M8"/>
<organism evidence="1">
    <name type="scientific">marine sediment metagenome</name>
    <dbReference type="NCBI Taxonomy" id="412755"/>
    <lineage>
        <taxon>unclassified sequences</taxon>
        <taxon>metagenomes</taxon>
        <taxon>ecological metagenomes</taxon>
    </lineage>
</organism>
<dbReference type="EMBL" id="LAZR01001096">
    <property type="protein sequence ID" value="KKN50769.1"/>
    <property type="molecule type" value="Genomic_DNA"/>
</dbReference>
<evidence type="ECO:0000313" key="1">
    <source>
        <dbReference type="EMBL" id="KKN50769.1"/>
    </source>
</evidence>
<protein>
    <submittedName>
        <fullName evidence="1">Uncharacterized protein</fullName>
    </submittedName>
</protein>
<accession>A0A0F9R7M8</accession>